<sequence>MRVDETVITKKNAITSGGAQASATRLRRFLVISLTCVGLGFGPSAFAMSDIEQLRQEIQKQRELLDQQQRRLEELERQTLAQAERLEKQSVQVAEVEKTARSKSGNLAPGVTLYGILDGGVEHLNNIGENKDSDTRFVSVTGTLPSRLGLRVKKEFGEGYQALATLEAGFNFDDGSQGQGGRLFGRQLFAGIATPKFGTFTIGRQYSMLLPALVASDMLSPNIYSLSSLDFYLPNARYDNSLAWKGKFNKLSLGAAYSFGRDVIGGTPGSGTCAGETSDLDQSTACQGWSTMIRYDDSNFGLAAAIDELNGGTGATAFAPGGAAPILFDSEDDTDRRINAGGYYKLGNGKLGLGWLGRRIDTRSGDVDVDAFYVTGSYKFGAFTLDGGIHKIDQEDIDGIDRDAMLYVLRGMYNLHEGLDIYAQLGHVANDDDAAYQVSLGGGATAPPAGESQTGVMTGMRFMF</sequence>
<evidence type="ECO:0000313" key="15">
    <source>
        <dbReference type="Proteomes" id="UP000322981"/>
    </source>
</evidence>
<dbReference type="PANTHER" id="PTHR34501:SF9">
    <property type="entry name" value="MAJOR OUTER MEMBRANE PROTEIN P.IA"/>
    <property type="match status" value="1"/>
</dbReference>
<feature type="transmembrane region" description="Helical" evidence="12">
    <location>
        <begin position="29"/>
        <end position="48"/>
    </location>
</feature>
<keyword evidence="15" id="KW-1185">Reference proteome</keyword>
<keyword evidence="12" id="KW-1133">Transmembrane helix</keyword>
<dbReference type="CDD" id="cd00342">
    <property type="entry name" value="gram_neg_porins"/>
    <property type="match status" value="1"/>
</dbReference>
<dbReference type="SUPFAM" id="SSF56935">
    <property type="entry name" value="Porins"/>
    <property type="match status" value="1"/>
</dbReference>
<dbReference type="GO" id="GO:0015288">
    <property type="term" value="F:porin activity"/>
    <property type="evidence" value="ECO:0007669"/>
    <property type="project" value="UniProtKB-KW"/>
</dbReference>
<evidence type="ECO:0000256" key="1">
    <source>
        <dbReference type="ARBA" id="ARBA00004571"/>
    </source>
</evidence>
<keyword evidence="9 12" id="KW-0472">Membrane</keyword>
<comment type="subcellular location">
    <subcellularLocation>
        <location evidence="1">Cell outer membrane</location>
        <topology evidence="1">Multi-pass membrane protein</topology>
    </subcellularLocation>
</comment>
<dbReference type="Proteomes" id="UP000322981">
    <property type="component" value="Unassembled WGS sequence"/>
</dbReference>
<dbReference type="GO" id="GO:0046930">
    <property type="term" value="C:pore complex"/>
    <property type="evidence" value="ECO:0007669"/>
    <property type="project" value="UniProtKB-KW"/>
</dbReference>
<evidence type="ECO:0000256" key="12">
    <source>
        <dbReference type="SAM" id="Phobius"/>
    </source>
</evidence>
<gene>
    <name evidence="14" type="ORF">F2Q65_16490</name>
</gene>
<evidence type="ECO:0000256" key="5">
    <source>
        <dbReference type="ARBA" id="ARBA00022692"/>
    </source>
</evidence>
<evidence type="ECO:0000256" key="3">
    <source>
        <dbReference type="ARBA" id="ARBA00022448"/>
    </source>
</evidence>
<evidence type="ECO:0000256" key="2">
    <source>
        <dbReference type="ARBA" id="ARBA00011233"/>
    </source>
</evidence>
<comment type="subunit">
    <text evidence="2">Homotrimer.</text>
</comment>
<comment type="caution">
    <text evidence="14">The sequence shown here is derived from an EMBL/GenBank/DDBJ whole genome shotgun (WGS) entry which is preliminary data.</text>
</comment>
<protein>
    <submittedName>
        <fullName evidence="14">Porin</fullName>
    </submittedName>
</protein>
<evidence type="ECO:0000256" key="9">
    <source>
        <dbReference type="ARBA" id="ARBA00023136"/>
    </source>
</evidence>
<dbReference type="Gene3D" id="2.40.160.10">
    <property type="entry name" value="Porin"/>
    <property type="match status" value="1"/>
</dbReference>
<dbReference type="GO" id="GO:0009279">
    <property type="term" value="C:cell outer membrane"/>
    <property type="evidence" value="ECO:0007669"/>
    <property type="project" value="UniProtKB-SubCell"/>
</dbReference>
<keyword evidence="10" id="KW-0998">Cell outer membrane</keyword>
<dbReference type="AlphaFoldDB" id="A0A5M8FHE2"/>
<evidence type="ECO:0000259" key="13">
    <source>
        <dbReference type="Pfam" id="PF13609"/>
    </source>
</evidence>
<keyword evidence="11" id="KW-0175">Coiled coil</keyword>
<evidence type="ECO:0000256" key="6">
    <source>
        <dbReference type="ARBA" id="ARBA00022729"/>
    </source>
</evidence>
<keyword evidence="3" id="KW-0813">Transport</keyword>
<evidence type="ECO:0000256" key="8">
    <source>
        <dbReference type="ARBA" id="ARBA00023114"/>
    </source>
</evidence>
<keyword evidence="7" id="KW-0406">Ion transport</keyword>
<dbReference type="Pfam" id="PF13609">
    <property type="entry name" value="Porin_4"/>
    <property type="match status" value="1"/>
</dbReference>
<dbReference type="OrthoDB" id="8957883at2"/>
<dbReference type="PANTHER" id="PTHR34501">
    <property type="entry name" value="PROTEIN YDDL-RELATED"/>
    <property type="match status" value="1"/>
</dbReference>
<keyword evidence="4" id="KW-1134">Transmembrane beta strand</keyword>
<proteinExistence type="predicted"/>
<evidence type="ECO:0000313" key="14">
    <source>
        <dbReference type="EMBL" id="KAA6183186.1"/>
    </source>
</evidence>
<evidence type="ECO:0000256" key="4">
    <source>
        <dbReference type="ARBA" id="ARBA00022452"/>
    </source>
</evidence>
<dbReference type="InterPro" id="IPR033900">
    <property type="entry name" value="Gram_neg_porin_domain"/>
</dbReference>
<keyword evidence="5 12" id="KW-0812">Transmembrane</keyword>
<keyword evidence="6" id="KW-0732">Signal</keyword>
<keyword evidence="8" id="KW-0626">Porin</keyword>
<dbReference type="GO" id="GO:0006811">
    <property type="term" value="P:monoatomic ion transport"/>
    <property type="evidence" value="ECO:0007669"/>
    <property type="project" value="UniProtKB-KW"/>
</dbReference>
<dbReference type="InterPro" id="IPR023614">
    <property type="entry name" value="Porin_dom_sf"/>
</dbReference>
<evidence type="ECO:0000256" key="10">
    <source>
        <dbReference type="ARBA" id="ARBA00023237"/>
    </source>
</evidence>
<feature type="coiled-coil region" evidence="11">
    <location>
        <begin position="44"/>
        <end position="92"/>
    </location>
</feature>
<evidence type="ECO:0000256" key="11">
    <source>
        <dbReference type="SAM" id="Coils"/>
    </source>
</evidence>
<reference evidence="14 15" key="1">
    <citation type="submission" date="2019-09" db="EMBL/GenBank/DDBJ databases">
        <title>Whole-genome sequence of the purple sulfur bacterium Thiohalocapsa marina DSM 19078.</title>
        <authorList>
            <person name="Kyndt J.A."/>
            <person name="Meyer T.E."/>
        </authorList>
    </citation>
    <scope>NUCLEOTIDE SEQUENCE [LARGE SCALE GENOMIC DNA]</scope>
    <source>
        <strain evidence="14 15">DSM 19078</strain>
    </source>
</reference>
<name>A0A5M8FHE2_9GAMM</name>
<organism evidence="14 15">
    <name type="scientific">Thiohalocapsa marina</name>
    <dbReference type="NCBI Taxonomy" id="424902"/>
    <lineage>
        <taxon>Bacteria</taxon>
        <taxon>Pseudomonadati</taxon>
        <taxon>Pseudomonadota</taxon>
        <taxon>Gammaproteobacteria</taxon>
        <taxon>Chromatiales</taxon>
        <taxon>Chromatiaceae</taxon>
        <taxon>Thiohalocapsa</taxon>
    </lineage>
</organism>
<dbReference type="EMBL" id="VWXX01000036">
    <property type="protein sequence ID" value="KAA6183186.1"/>
    <property type="molecule type" value="Genomic_DNA"/>
</dbReference>
<feature type="domain" description="Porin" evidence="13">
    <location>
        <begin position="104"/>
        <end position="433"/>
    </location>
</feature>
<dbReference type="InterPro" id="IPR050298">
    <property type="entry name" value="Gram-neg_bact_OMP"/>
</dbReference>
<evidence type="ECO:0000256" key="7">
    <source>
        <dbReference type="ARBA" id="ARBA00023065"/>
    </source>
</evidence>
<accession>A0A5M8FHE2</accession>